<organism evidence="2">
    <name type="scientific">freshwater metagenome</name>
    <dbReference type="NCBI Taxonomy" id="449393"/>
    <lineage>
        <taxon>unclassified sequences</taxon>
        <taxon>metagenomes</taxon>
        <taxon>ecological metagenomes</taxon>
    </lineage>
</organism>
<reference evidence="2" key="1">
    <citation type="submission" date="2020-05" db="EMBL/GenBank/DDBJ databases">
        <authorList>
            <person name="Chiriac C."/>
            <person name="Salcher M."/>
            <person name="Ghai R."/>
            <person name="Kavagutti S V."/>
        </authorList>
    </citation>
    <scope>NUCLEOTIDE SEQUENCE</scope>
</reference>
<protein>
    <submittedName>
        <fullName evidence="2">Unannotated protein</fullName>
    </submittedName>
</protein>
<dbReference type="CDD" id="cd10959">
    <property type="entry name" value="CE4_NodB_like_3"/>
    <property type="match status" value="1"/>
</dbReference>
<dbReference type="GO" id="GO:0016810">
    <property type="term" value="F:hydrolase activity, acting on carbon-nitrogen (but not peptide) bonds"/>
    <property type="evidence" value="ECO:0007669"/>
    <property type="project" value="InterPro"/>
</dbReference>
<name>A0A6J6A6A6_9ZZZZ</name>
<feature type="domain" description="NodB homology" evidence="1">
    <location>
        <begin position="43"/>
        <end position="229"/>
    </location>
</feature>
<evidence type="ECO:0000259" key="1">
    <source>
        <dbReference type="PROSITE" id="PS51677"/>
    </source>
</evidence>
<sequence length="234" mass="24764">MIARAAAIVGAGAGAAWSLPALAPVVPALAQALGVPRRRDQGSGVALTFDDGPHPEGTPAVLDLLAAGGAKATFFLVGEQARAYPELAERIAAEGHEIAVHGDRHRVMLRLAPAMIAADLDRAQETIGELTGQRPRFHRPPLGIYSYPGLKIARRLGLEPLLWSRWGRDWSAKSSAASITEMVTADLTPGDVLLLHDADWYSDAGCWRNTVAALPSILERVNAAGLEFQTVSGA</sequence>
<dbReference type="InterPro" id="IPR050248">
    <property type="entry name" value="Polysacc_deacetylase_ArnD"/>
</dbReference>
<dbReference type="AlphaFoldDB" id="A0A6J6A6A6"/>
<accession>A0A6J6A6A6</accession>
<evidence type="ECO:0000313" key="2">
    <source>
        <dbReference type="EMBL" id="CAB4347253.1"/>
    </source>
</evidence>
<dbReference type="PROSITE" id="PS51677">
    <property type="entry name" value="NODB"/>
    <property type="match status" value="1"/>
</dbReference>
<dbReference type="GO" id="GO:0005975">
    <property type="term" value="P:carbohydrate metabolic process"/>
    <property type="evidence" value="ECO:0007669"/>
    <property type="project" value="InterPro"/>
</dbReference>
<dbReference type="PANTHER" id="PTHR10587">
    <property type="entry name" value="GLYCOSYL TRANSFERASE-RELATED"/>
    <property type="match status" value="1"/>
</dbReference>
<dbReference type="Pfam" id="PF01522">
    <property type="entry name" value="Polysacc_deac_1"/>
    <property type="match status" value="1"/>
</dbReference>
<dbReference type="InterPro" id="IPR011330">
    <property type="entry name" value="Glyco_hydro/deAcase_b/a-brl"/>
</dbReference>
<dbReference type="SUPFAM" id="SSF88713">
    <property type="entry name" value="Glycoside hydrolase/deacetylase"/>
    <property type="match status" value="1"/>
</dbReference>
<dbReference type="Gene3D" id="3.20.20.370">
    <property type="entry name" value="Glycoside hydrolase/deacetylase"/>
    <property type="match status" value="1"/>
</dbReference>
<dbReference type="InterPro" id="IPR002509">
    <property type="entry name" value="NODB_dom"/>
</dbReference>
<proteinExistence type="predicted"/>
<dbReference type="PANTHER" id="PTHR10587:SF137">
    <property type="entry name" value="4-DEOXY-4-FORMAMIDO-L-ARABINOSE-PHOSPHOUNDECAPRENOL DEFORMYLASE ARND-RELATED"/>
    <property type="match status" value="1"/>
</dbReference>
<dbReference type="EMBL" id="CAESAO010000203">
    <property type="protein sequence ID" value="CAB4347253.1"/>
    <property type="molecule type" value="Genomic_DNA"/>
</dbReference>
<gene>
    <name evidence="2" type="ORF">UFOPK3522_01623</name>
</gene>